<dbReference type="Pfam" id="PF21848">
    <property type="entry name" value="DUF6907"/>
    <property type="match status" value="1"/>
</dbReference>
<organism evidence="1 2">
    <name type="scientific">Streptomyces dengpaensis</name>
    <dbReference type="NCBI Taxonomy" id="2049881"/>
    <lineage>
        <taxon>Bacteria</taxon>
        <taxon>Bacillati</taxon>
        <taxon>Actinomycetota</taxon>
        <taxon>Actinomycetes</taxon>
        <taxon>Kitasatosporales</taxon>
        <taxon>Streptomycetaceae</taxon>
        <taxon>Streptomyces</taxon>
    </lineage>
</organism>
<accession>A0ABN5I964</accession>
<keyword evidence="2" id="KW-1185">Reference proteome</keyword>
<dbReference type="InterPro" id="IPR054202">
    <property type="entry name" value="DUF6907"/>
</dbReference>
<dbReference type="Proteomes" id="UP000238413">
    <property type="component" value="Chromosome"/>
</dbReference>
<proteinExistence type="predicted"/>
<evidence type="ECO:0000313" key="1">
    <source>
        <dbReference type="EMBL" id="AVH59712.1"/>
    </source>
</evidence>
<gene>
    <name evidence="1" type="ORF">C4B68_32610</name>
</gene>
<protein>
    <submittedName>
        <fullName evidence="1">Uncharacterized protein</fullName>
    </submittedName>
</protein>
<sequence length="125" mass="13799">MIEPRTVTVNVLVAKSLEVDEPGWCLGHRDDRAQSKADIEHNGSETFATFDGPHGPIEYLRAWITQRPYANLAPEPLPLVAVEINGEIVSLTPDDVHAFTSLTRAHLAFLDGLADEADAIRQETR</sequence>
<name>A0ABN5I964_9ACTN</name>
<evidence type="ECO:0000313" key="2">
    <source>
        <dbReference type="Proteomes" id="UP000238413"/>
    </source>
</evidence>
<dbReference type="RefSeq" id="WP_099500097.1">
    <property type="nucleotide sequence ID" value="NZ_CP026652.1"/>
</dbReference>
<dbReference type="EMBL" id="CP026652">
    <property type="protein sequence ID" value="AVH59712.1"/>
    <property type="molecule type" value="Genomic_DNA"/>
</dbReference>
<reference evidence="1 2" key="1">
    <citation type="submission" date="2018-02" db="EMBL/GenBank/DDBJ databases">
        <title>Complete genome sequence of Streptomyces dengpaensis, the producer of angucyclines.</title>
        <authorList>
            <person name="Yumei L."/>
        </authorList>
    </citation>
    <scope>NUCLEOTIDE SEQUENCE [LARGE SCALE GENOMIC DNA]</scope>
    <source>
        <strain evidence="1 2">XZHG99</strain>
    </source>
</reference>